<feature type="domain" description="B30.2/SPRY" evidence="11">
    <location>
        <begin position="1058"/>
        <end position="1252"/>
    </location>
</feature>
<evidence type="ECO:0000259" key="10">
    <source>
        <dbReference type="PROSITE" id="PS50119"/>
    </source>
</evidence>
<feature type="domain" description="B30.2/SPRY" evidence="11">
    <location>
        <begin position="376"/>
        <end position="599"/>
    </location>
</feature>
<dbReference type="InterPro" id="IPR058030">
    <property type="entry name" value="TRIM8/14/16/25/29/45/65_CC"/>
</dbReference>
<dbReference type="PROSITE" id="PS00518">
    <property type="entry name" value="ZF_RING_1"/>
    <property type="match status" value="2"/>
</dbReference>
<dbReference type="InterPro" id="IPR000315">
    <property type="entry name" value="Znf_B-box"/>
</dbReference>
<dbReference type="SUPFAM" id="SSF57850">
    <property type="entry name" value="RING/U-box"/>
    <property type="match status" value="2"/>
</dbReference>
<dbReference type="GO" id="GO:0008270">
    <property type="term" value="F:zinc ion binding"/>
    <property type="evidence" value="ECO:0007669"/>
    <property type="project" value="UniProtKB-KW"/>
</dbReference>
<keyword evidence="3 6" id="KW-0863">Zinc-finger</keyword>
<dbReference type="Proteomes" id="UP001153269">
    <property type="component" value="Unassembled WGS sequence"/>
</dbReference>
<dbReference type="EMBL" id="CADEAL010001411">
    <property type="protein sequence ID" value="CAB1432157.1"/>
    <property type="molecule type" value="Genomic_DNA"/>
</dbReference>
<keyword evidence="13" id="KW-1185">Reference proteome</keyword>
<dbReference type="FunFam" id="2.60.120.920:FF:000004">
    <property type="entry name" value="Butyrophilin subfamily 1 member A1"/>
    <property type="match status" value="1"/>
</dbReference>
<dbReference type="Pfam" id="PF00643">
    <property type="entry name" value="zf-B_box"/>
    <property type="match status" value="2"/>
</dbReference>
<keyword evidence="2" id="KW-0479">Metal-binding</keyword>
<evidence type="ECO:0000256" key="3">
    <source>
        <dbReference type="ARBA" id="ARBA00022771"/>
    </source>
</evidence>
<feature type="compositionally biased region" description="Polar residues" evidence="8">
    <location>
        <begin position="98"/>
        <end position="109"/>
    </location>
</feature>
<name>A0A9N7UKI9_PLEPL</name>
<evidence type="ECO:0000256" key="7">
    <source>
        <dbReference type="SAM" id="Coils"/>
    </source>
</evidence>
<feature type="region of interest" description="Disordered" evidence="8">
    <location>
        <begin position="98"/>
        <end position="118"/>
    </location>
</feature>
<dbReference type="Gene3D" id="2.60.120.920">
    <property type="match status" value="3"/>
</dbReference>
<keyword evidence="1" id="KW-0399">Innate immunity</keyword>
<evidence type="ECO:0000259" key="11">
    <source>
        <dbReference type="PROSITE" id="PS50188"/>
    </source>
</evidence>
<feature type="domain" description="B box-type" evidence="10">
    <location>
        <begin position="860"/>
        <end position="900"/>
    </location>
</feature>
<dbReference type="InterPro" id="IPR013083">
    <property type="entry name" value="Znf_RING/FYVE/PHD"/>
</dbReference>
<dbReference type="PRINTS" id="PR01407">
    <property type="entry name" value="BUTYPHLNCDUF"/>
</dbReference>
<feature type="domain" description="RING-type" evidence="9">
    <location>
        <begin position="19"/>
        <end position="59"/>
    </location>
</feature>
<proteinExistence type="predicted"/>
<dbReference type="PANTHER" id="PTHR25465:SF49">
    <property type="entry name" value="BLOODTHIRSTY-RELATED GENE FAMILY, MEMBER 1-RELATED"/>
    <property type="match status" value="1"/>
</dbReference>
<evidence type="ECO:0000256" key="6">
    <source>
        <dbReference type="PROSITE-ProRule" id="PRU00024"/>
    </source>
</evidence>
<feature type="domain" description="RING-type" evidence="9">
    <location>
        <begin position="627"/>
        <end position="667"/>
    </location>
</feature>
<dbReference type="GO" id="GO:0005737">
    <property type="term" value="C:cytoplasm"/>
    <property type="evidence" value="ECO:0007669"/>
    <property type="project" value="UniProtKB-ARBA"/>
</dbReference>
<dbReference type="InterPro" id="IPR003879">
    <property type="entry name" value="Butyrophylin_SPRY"/>
</dbReference>
<dbReference type="Gene3D" id="3.30.40.10">
    <property type="entry name" value="Zinc/RING finger domain, C3HC4 (zinc finger)"/>
    <property type="match status" value="2"/>
</dbReference>
<dbReference type="InterPro" id="IPR043136">
    <property type="entry name" value="B30.2/SPRY_sf"/>
</dbReference>
<evidence type="ECO:0000259" key="9">
    <source>
        <dbReference type="PROSITE" id="PS50089"/>
    </source>
</evidence>
<evidence type="ECO:0000256" key="4">
    <source>
        <dbReference type="ARBA" id="ARBA00022833"/>
    </source>
</evidence>
<dbReference type="PROSITE" id="PS50119">
    <property type="entry name" value="ZF_BBOX"/>
    <property type="match status" value="2"/>
</dbReference>
<dbReference type="SMART" id="SM00336">
    <property type="entry name" value="BBOX"/>
    <property type="match status" value="2"/>
</dbReference>
<comment type="caution">
    <text evidence="12">The sequence shown here is derived from an EMBL/GenBank/DDBJ whole genome shotgun (WGS) entry which is preliminary data.</text>
</comment>
<keyword evidence="7" id="KW-0175">Coiled coil</keyword>
<dbReference type="SUPFAM" id="SSF57845">
    <property type="entry name" value="B-box zinc-binding domain"/>
    <property type="match status" value="2"/>
</dbReference>
<dbReference type="CDD" id="cd19802">
    <property type="entry name" value="Bbox1_TRIM8-like"/>
    <property type="match status" value="2"/>
</dbReference>
<dbReference type="Pfam" id="PF00622">
    <property type="entry name" value="SPRY"/>
    <property type="match status" value="2"/>
</dbReference>
<sequence length="1259" mass="142288">MQSISSPGGSVLSEDQFSCSICLEVFVEPVSTPCGHSFCKACLQGYWNHSKKLSCPMCKKNYSKKPEMSVNRVLAEISSQFQGLMMAGGATVDGGASSRGSTLNLSTDSGKGGSSGVDTGEFARPGDVPCDACIGRKLKALKSCVTCPGSFCETHLRHHKKVKSLSSHRLIEPTFHLEEKICKKHERLVDVYCRTDHVCICTACAEATHKSHDIVSAEHEWKKKMSNVGKRRSELKHLIKERAKKLEEIKQSIKVIKTSAQKELEDSWQVYAELQRLVEQSQAELVELIATRQREAERHAQELARGLENELSQLRRRSSELEAYAHTQDKVIFLQNIVTLSHPPEPTDWSAVSINTDLYLGTIRSSVSSLMDKFQEELKRLYAKELRKVQNYSSEVILDSATAQRNLVVSEDGRQVRYEERKTPHTEGPKRYSPALFVLGREGLGSGRHYWEVDLGAQDGLDARGGPGLSAPQGRDQAESRGRFQPSKVGIFLDYDGGRISFYDVKARLHLYTFSDSFSESLYPIFSPCLTQEGKNTSPLMITPGRDRGCKSGSGAKRQGGGVYFGSEVSVLVWLPPGSSVSEQPRVEAAARCRFDAPFRGWLQMMLPLRRLGMATTGNLSEEQVHCSICLDVFTNPVSIPCGHNFCQGCILGYWKTSPLYQCPMCKKSFHKRPDISVNTVLREIAEQFKEIRVRGVEGKESTQEEERKEKKWTMERRKKEDEERLLEKEQLAEEEERRRQTPEDKRQHQEELPPLIPSASVPKPSPPPSPPTTAQAAAPPLPQTSPPPSPQIPSPQTSSSASPPQPAWEEVLCDVCLGEGRPRAVKSCLVCLTSYCEEHHQSHAARFTKHKLIEPVAHMEDRMCPKHERLLELFCKKDQMCVCVLCTETDHRAHYTVPVEREWTEKKAQLKRTETDVQQMIQDREKKVEEIKRSLELNKASARGEIQQSMQVFSELVRSIQRTQAELVLAIEEKQRQTESWAEGLISDLELEITELKRRNSDLENVARTDHIHFLKSFPALSTAPSVKDWSDTSVPTDMCVGMIRRSVSKLEPLLNEMIDKLADSEIRKVLSYTVDVTLDPDSANPWLQLSQDRHQVRHLGAWQDLPDHPDRFDTVVIVLGREGFTSGRHYWEVQVGDKDDWYLGVARSSVNRKGRISVSTTQGYWALAMKKGHGYRVSTSPPVALPLEPRPRRVGVYVDHEEGQVSFYDVRARTHIYTFHDAFREKIQPFFYLYCCDKASDTISIRPVNEKTTIKQN</sequence>
<dbReference type="InterPro" id="IPR003877">
    <property type="entry name" value="SPRY_dom"/>
</dbReference>
<dbReference type="CDD" id="cd19769">
    <property type="entry name" value="Bbox2_TRIM16-like"/>
    <property type="match status" value="2"/>
</dbReference>
<dbReference type="InterPro" id="IPR006574">
    <property type="entry name" value="PRY"/>
</dbReference>
<dbReference type="CDD" id="cd13733">
    <property type="entry name" value="SPRY_PRY_C-I_1"/>
    <property type="match status" value="1"/>
</dbReference>
<keyword evidence="5" id="KW-0391">Immunity</keyword>
<feature type="coiled-coil region" evidence="7">
    <location>
        <begin position="271"/>
        <end position="324"/>
    </location>
</feature>
<evidence type="ECO:0008006" key="14">
    <source>
        <dbReference type="Google" id="ProtNLM"/>
    </source>
</evidence>
<dbReference type="PROSITE" id="PS50089">
    <property type="entry name" value="ZF_RING_2"/>
    <property type="match status" value="2"/>
</dbReference>
<dbReference type="SMART" id="SM00184">
    <property type="entry name" value="RING"/>
    <property type="match status" value="2"/>
</dbReference>
<dbReference type="Pfam" id="PF13765">
    <property type="entry name" value="PRY"/>
    <property type="match status" value="2"/>
</dbReference>
<dbReference type="InterPro" id="IPR017907">
    <property type="entry name" value="Znf_RING_CS"/>
</dbReference>
<dbReference type="InterPro" id="IPR013320">
    <property type="entry name" value="ConA-like_dom_sf"/>
</dbReference>
<dbReference type="Pfam" id="PF25600">
    <property type="entry name" value="TRIM_CC"/>
    <property type="match status" value="2"/>
</dbReference>
<feature type="compositionally biased region" description="Pro residues" evidence="8">
    <location>
        <begin position="780"/>
        <end position="794"/>
    </location>
</feature>
<gene>
    <name evidence="12" type="ORF">PLEPLA_LOCUS20214</name>
</gene>
<keyword evidence="4" id="KW-0862">Zinc</keyword>
<dbReference type="Pfam" id="PF13445">
    <property type="entry name" value="zf-RING_UBOX"/>
    <property type="match status" value="2"/>
</dbReference>
<evidence type="ECO:0000256" key="1">
    <source>
        <dbReference type="ARBA" id="ARBA00022588"/>
    </source>
</evidence>
<dbReference type="InterPro" id="IPR051051">
    <property type="entry name" value="E3_ubiq-ligase_TRIM/RNF"/>
</dbReference>
<dbReference type="GO" id="GO:0045087">
    <property type="term" value="P:innate immune response"/>
    <property type="evidence" value="ECO:0007669"/>
    <property type="project" value="UniProtKB-KW"/>
</dbReference>
<dbReference type="Gene3D" id="4.10.830.40">
    <property type="match status" value="2"/>
</dbReference>
<dbReference type="SUPFAM" id="SSF49899">
    <property type="entry name" value="Concanavalin A-like lectins/glucanases"/>
    <property type="match status" value="2"/>
</dbReference>
<dbReference type="InterPro" id="IPR001870">
    <property type="entry name" value="B30.2/SPRY"/>
</dbReference>
<evidence type="ECO:0000256" key="8">
    <source>
        <dbReference type="SAM" id="MobiDB-lite"/>
    </source>
</evidence>
<dbReference type="SMART" id="SM00589">
    <property type="entry name" value="PRY"/>
    <property type="match status" value="2"/>
</dbReference>
<feature type="domain" description="B box-type" evidence="10">
    <location>
        <begin position="177"/>
        <end position="217"/>
    </location>
</feature>
<dbReference type="InterPro" id="IPR027370">
    <property type="entry name" value="Znf-RING_euk"/>
</dbReference>
<feature type="compositionally biased region" description="Basic and acidic residues" evidence="8">
    <location>
        <begin position="697"/>
        <end position="752"/>
    </location>
</feature>
<evidence type="ECO:0000256" key="2">
    <source>
        <dbReference type="ARBA" id="ARBA00022723"/>
    </source>
</evidence>
<dbReference type="Gene3D" id="3.30.160.60">
    <property type="entry name" value="Classic Zinc Finger"/>
    <property type="match status" value="2"/>
</dbReference>
<protein>
    <recommendedName>
        <fullName evidence="14">E3 ubiquitin-protein ligase TRIM39-like</fullName>
    </recommendedName>
</protein>
<evidence type="ECO:0000256" key="5">
    <source>
        <dbReference type="ARBA" id="ARBA00022859"/>
    </source>
</evidence>
<accession>A0A9N7UKI9</accession>
<dbReference type="PROSITE" id="PS50188">
    <property type="entry name" value="B302_SPRY"/>
    <property type="match status" value="2"/>
</dbReference>
<dbReference type="AlphaFoldDB" id="A0A9N7UKI9"/>
<feature type="region of interest" description="Disordered" evidence="8">
    <location>
        <begin position="462"/>
        <end position="481"/>
    </location>
</feature>
<dbReference type="InterPro" id="IPR001841">
    <property type="entry name" value="Znf_RING"/>
</dbReference>
<organism evidence="12 13">
    <name type="scientific">Pleuronectes platessa</name>
    <name type="common">European plaice</name>
    <dbReference type="NCBI Taxonomy" id="8262"/>
    <lineage>
        <taxon>Eukaryota</taxon>
        <taxon>Metazoa</taxon>
        <taxon>Chordata</taxon>
        <taxon>Craniata</taxon>
        <taxon>Vertebrata</taxon>
        <taxon>Euteleostomi</taxon>
        <taxon>Actinopterygii</taxon>
        <taxon>Neopterygii</taxon>
        <taxon>Teleostei</taxon>
        <taxon>Neoteleostei</taxon>
        <taxon>Acanthomorphata</taxon>
        <taxon>Carangaria</taxon>
        <taxon>Pleuronectiformes</taxon>
        <taxon>Pleuronectoidei</taxon>
        <taxon>Pleuronectidae</taxon>
        <taxon>Pleuronectes</taxon>
    </lineage>
</organism>
<dbReference type="PANTHER" id="PTHR25465">
    <property type="entry name" value="B-BOX DOMAIN CONTAINING"/>
    <property type="match status" value="1"/>
</dbReference>
<dbReference type="SMART" id="SM00449">
    <property type="entry name" value="SPRY"/>
    <property type="match status" value="2"/>
</dbReference>
<feature type="region of interest" description="Disordered" evidence="8">
    <location>
        <begin position="697"/>
        <end position="806"/>
    </location>
</feature>
<evidence type="ECO:0000313" key="12">
    <source>
        <dbReference type="EMBL" id="CAB1432157.1"/>
    </source>
</evidence>
<reference evidence="12" key="1">
    <citation type="submission" date="2020-03" db="EMBL/GenBank/DDBJ databases">
        <authorList>
            <person name="Weist P."/>
        </authorList>
    </citation>
    <scope>NUCLEOTIDE SEQUENCE</scope>
</reference>
<evidence type="ECO:0000313" key="13">
    <source>
        <dbReference type="Proteomes" id="UP001153269"/>
    </source>
</evidence>